<name>A0ABW4J5H5_9LACO</name>
<dbReference type="SUPFAM" id="SSF159121">
    <property type="entry name" value="BC4932-like"/>
    <property type="match status" value="1"/>
</dbReference>
<dbReference type="PANTHER" id="PTHR36433:SF2">
    <property type="entry name" value="YXEA FAMILY PROTEIN"/>
    <property type="match status" value="1"/>
</dbReference>
<sequence>MKKYKKRLILSLVVLAAALSIYKIYDYVAMARVAYYTQVTQKGQRVVDTGDSGKHYTSYRYQLTGYDKTGTAQTLDFTNPSAKPLKQEIYLKVIYEQKRGVIQWQPVIQTKIPEKAIAKLNQ</sequence>
<keyword evidence="2" id="KW-1185">Reference proteome</keyword>
<reference evidence="2" key="1">
    <citation type="journal article" date="2019" name="Int. J. Syst. Evol. Microbiol.">
        <title>The Global Catalogue of Microorganisms (GCM) 10K type strain sequencing project: providing services to taxonomists for standard genome sequencing and annotation.</title>
        <authorList>
            <consortium name="The Broad Institute Genomics Platform"/>
            <consortium name="The Broad Institute Genome Sequencing Center for Infectious Disease"/>
            <person name="Wu L."/>
            <person name="Ma J."/>
        </authorList>
    </citation>
    <scope>NUCLEOTIDE SEQUENCE [LARGE SCALE GENOMIC DNA]</scope>
    <source>
        <strain evidence="2">CCM 8896</strain>
    </source>
</reference>
<evidence type="ECO:0000313" key="1">
    <source>
        <dbReference type="EMBL" id="MFD1670525.1"/>
    </source>
</evidence>
<proteinExistence type="predicted"/>
<comment type="caution">
    <text evidence="1">The sequence shown here is derived from an EMBL/GenBank/DDBJ whole genome shotgun (WGS) entry which is preliminary data.</text>
</comment>
<gene>
    <name evidence="1" type="ORF">ACFQ5M_00275</name>
</gene>
<dbReference type="InterPro" id="IPR006542">
    <property type="entry name" value="DUF1093"/>
</dbReference>
<dbReference type="EMBL" id="JBHTOP010000001">
    <property type="protein sequence ID" value="MFD1670525.1"/>
    <property type="molecule type" value="Genomic_DNA"/>
</dbReference>
<accession>A0ABW4J5H5</accession>
<dbReference type="Gene3D" id="2.40.50.480">
    <property type="match status" value="1"/>
</dbReference>
<dbReference type="Proteomes" id="UP001597267">
    <property type="component" value="Unassembled WGS sequence"/>
</dbReference>
<dbReference type="RefSeq" id="WP_125714610.1">
    <property type="nucleotide sequence ID" value="NZ_JBHTOP010000001.1"/>
</dbReference>
<dbReference type="PANTHER" id="PTHR36433">
    <property type="entry name" value="HYPOTHETICAL CYTOSOLIC PROTEIN"/>
    <property type="match status" value="1"/>
</dbReference>
<organism evidence="1 2">
    <name type="scientific">Agrilactobacillus yilanensis</name>
    <dbReference type="NCBI Taxonomy" id="2485997"/>
    <lineage>
        <taxon>Bacteria</taxon>
        <taxon>Bacillati</taxon>
        <taxon>Bacillota</taxon>
        <taxon>Bacilli</taxon>
        <taxon>Lactobacillales</taxon>
        <taxon>Lactobacillaceae</taxon>
        <taxon>Agrilactobacillus</taxon>
    </lineage>
</organism>
<evidence type="ECO:0000313" key="2">
    <source>
        <dbReference type="Proteomes" id="UP001597267"/>
    </source>
</evidence>
<dbReference type="Pfam" id="PF06486">
    <property type="entry name" value="DUF1093"/>
    <property type="match status" value="1"/>
</dbReference>
<dbReference type="InterPro" id="IPR036166">
    <property type="entry name" value="YxeA-like_sf"/>
</dbReference>
<protein>
    <submittedName>
        <fullName evidence="1">YxeA family protein</fullName>
    </submittedName>
</protein>
<dbReference type="NCBIfam" id="TIGR01655">
    <property type="entry name" value="yxeA_fam"/>
    <property type="match status" value="1"/>
</dbReference>